<dbReference type="AlphaFoldDB" id="A0A370DGU1"/>
<organism evidence="4 5">
    <name type="scientific">endosymbiont of Escarpia spicata</name>
    <dbReference type="NCBI Taxonomy" id="2200908"/>
    <lineage>
        <taxon>Bacteria</taxon>
        <taxon>Pseudomonadati</taxon>
        <taxon>Pseudomonadota</taxon>
        <taxon>Gammaproteobacteria</taxon>
        <taxon>sulfur-oxidizing symbionts</taxon>
    </lineage>
</organism>
<evidence type="ECO:0000313" key="5">
    <source>
        <dbReference type="Proteomes" id="UP000254771"/>
    </source>
</evidence>
<evidence type="ECO:0000256" key="3">
    <source>
        <dbReference type="SAM" id="SignalP"/>
    </source>
</evidence>
<keyword evidence="2" id="KW-1133">Transmembrane helix</keyword>
<feature type="region of interest" description="Disordered" evidence="1">
    <location>
        <begin position="35"/>
        <end position="67"/>
    </location>
</feature>
<feature type="compositionally biased region" description="Basic residues" evidence="1">
    <location>
        <begin position="48"/>
        <end position="67"/>
    </location>
</feature>
<sequence length="109" mass="12693">MRNKSLITALSASTLILMSLGAPLTAEAEPNDKAGMIKTGGYSYHTERPRKHERLRHRGHRHSQHHRHWKGNRHHWGYPAYRYPRHHYYYDDALGAFVLGGILGYYLSE</sequence>
<proteinExistence type="predicted"/>
<keyword evidence="5" id="KW-1185">Reference proteome</keyword>
<evidence type="ECO:0000256" key="2">
    <source>
        <dbReference type="SAM" id="Phobius"/>
    </source>
</evidence>
<gene>
    <name evidence="4" type="ORF">DIZ78_12920</name>
</gene>
<evidence type="ECO:0000313" key="4">
    <source>
        <dbReference type="EMBL" id="RDH84139.1"/>
    </source>
</evidence>
<dbReference type="Proteomes" id="UP000254771">
    <property type="component" value="Unassembled WGS sequence"/>
</dbReference>
<protein>
    <recommendedName>
        <fullName evidence="6">Transmembrane signal peptide protein</fullName>
    </recommendedName>
</protein>
<comment type="caution">
    <text evidence="4">The sequence shown here is derived from an EMBL/GenBank/DDBJ whole genome shotgun (WGS) entry which is preliminary data.</text>
</comment>
<reference evidence="4 5" key="1">
    <citation type="journal article" date="2018" name="ISME J.">
        <title>Endosymbiont genomes yield clues of tubeworm success.</title>
        <authorList>
            <person name="Li Y."/>
            <person name="Liles M.R."/>
            <person name="Halanych K.M."/>
        </authorList>
    </citation>
    <scope>NUCLEOTIDE SEQUENCE [LARGE SCALE GENOMIC DNA]</scope>
    <source>
        <strain evidence="4">A1462</strain>
    </source>
</reference>
<keyword evidence="2" id="KW-0472">Membrane</keyword>
<accession>A0A370DGU1</accession>
<feature type="transmembrane region" description="Helical" evidence="2">
    <location>
        <begin position="88"/>
        <end position="107"/>
    </location>
</feature>
<name>A0A370DGU1_9GAMM</name>
<keyword evidence="2" id="KW-0812">Transmembrane</keyword>
<keyword evidence="3" id="KW-0732">Signal</keyword>
<dbReference type="EMBL" id="QFXE01000017">
    <property type="protein sequence ID" value="RDH84139.1"/>
    <property type="molecule type" value="Genomic_DNA"/>
</dbReference>
<evidence type="ECO:0000256" key="1">
    <source>
        <dbReference type="SAM" id="MobiDB-lite"/>
    </source>
</evidence>
<evidence type="ECO:0008006" key="6">
    <source>
        <dbReference type="Google" id="ProtNLM"/>
    </source>
</evidence>
<feature type="chain" id="PRO_5016620764" description="Transmembrane signal peptide protein" evidence="3">
    <location>
        <begin position="29"/>
        <end position="109"/>
    </location>
</feature>
<feature type="signal peptide" evidence="3">
    <location>
        <begin position="1"/>
        <end position="28"/>
    </location>
</feature>